<feature type="compositionally biased region" description="Low complexity" evidence="1">
    <location>
        <begin position="240"/>
        <end position="265"/>
    </location>
</feature>
<protein>
    <submittedName>
        <fullName evidence="3">PB1 domain-containing protein</fullName>
    </submittedName>
</protein>
<dbReference type="Gene3D" id="3.10.20.90">
    <property type="entry name" value="Phosphatidylinositol 3-kinase Catalytic Subunit, Chain A, domain 1"/>
    <property type="match status" value="1"/>
</dbReference>
<feature type="compositionally biased region" description="Pro residues" evidence="1">
    <location>
        <begin position="277"/>
        <end position="313"/>
    </location>
</feature>
<feature type="compositionally biased region" description="Low complexity" evidence="1">
    <location>
        <begin position="206"/>
        <end position="228"/>
    </location>
</feature>
<reference evidence="3" key="2">
    <citation type="submission" date="2023-02" db="EMBL/GenBank/DDBJ databases">
        <authorList>
            <consortium name="DOE Joint Genome Institute"/>
            <person name="Mondo S.J."/>
            <person name="Chang Y."/>
            <person name="Wang Y."/>
            <person name="Ahrendt S."/>
            <person name="Andreopoulos W."/>
            <person name="Barry K."/>
            <person name="Beard J."/>
            <person name="Benny G.L."/>
            <person name="Blankenship S."/>
            <person name="Bonito G."/>
            <person name="Cuomo C."/>
            <person name="Desiro A."/>
            <person name="Gervers K.A."/>
            <person name="Hundley H."/>
            <person name="Kuo A."/>
            <person name="LaButti K."/>
            <person name="Lang B.F."/>
            <person name="Lipzen A."/>
            <person name="O'Donnell K."/>
            <person name="Pangilinan J."/>
            <person name="Reynolds N."/>
            <person name="Sandor L."/>
            <person name="Smith M.W."/>
            <person name="Tsang A."/>
            <person name="Grigoriev I.V."/>
            <person name="Stajich J.E."/>
            <person name="Spatafora J.W."/>
        </authorList>
    </citation>
    <scope>NUCLEOTIDE SEQUENCE</scope>
    <source>
        <strain evidence="3">RSA 2281</strain>
    </source>
</reference>
<dbReference type="PRINTS" id="PR01217">
    <property type="entry name" value="PRICHEXTENSN"/>
</dbReference>
<evidence type="ECO:0000313" key="4">
    <source>
        <dbReference type="Proteomes" id="UP001209540"/>
    </source>
</evidence>
<organism evidence="3 4">
    <name type="scientific">Phascolomyces articulosus</name>
    <dbReference type="NCBI Taxonomy" id="60185"/>
    <lineage>
        <taxon>Eukaryota</taxon>
        <taxon>Fungi</taxon>
        <taxon>Fungi incertae sedis</taxon>
        <taxon>Mucoromycota</taxon>
        <taxon>Mucoromycotina</taxon>
        <taxon>Mucoromycetes</taxon>
        <taxon>Mucorales</taxon>
        <taxon>Lichtheimiaceae</taxon>
        <taxon>Phascolomyces</taxon>
    </lineage>
</organism>
<dbReference type="InterPro" id="IPR033512">
    <property type="entry name" value="TFG"/>
</dbReference>
<dbReference type="Pfam" id="PF00564">
    <property type="entry name" value="PB1"/>
    <property type="match status" value="1"/>
</dbReference>
<evidence type="ECO:0000259" key="2">
    <source>
        <dbReference type="PROSITE" id="PS51745"/>
    </source>
</evidence>
<dbReference type="AlphaFoldDB" id="A0AAD5K3A4"/>
<gene>
    <name evidence="3" type="ORF">BDA99DRAFT_524201</name>
</gene>
<sequence>MAYQQQDYSNLRKIVTGDIIVKCRYHNDIRRIPINQAPSYDELCLMMYRLFKNNLSSPENIVLKYTDDEGDLISMTDDTDVNHAISQSSLLKITIFDKQNHPFMGTADQTAPAYEELKDQMSQLRDMIDHVLGSLSYTSKGKTDRGTNGNGVQGGVETVEKSYRHLSTAELAHFLGDERKDQKKTEMQEPSPHQAPSYPPPPPPVTTTTTSTTSSVPMSAAQSSQQQQVHTPYPPPPSSSAPTVTPSMPRPPIQQQQQPTSSMQSGYPPAQQSPITSAPPPSYPAPPRPPVSIPQPGTPQTPTNYPPERPPPTTNNYNNYGVSTPSAPHSTQYYYPAPPQQQQQQQPPPPSQGQRPPMNTAGWR</sequence>
<dbReference type="InterPro" id="IPR000270">
    <property type="entry name" value="PB1_dom"/>
</dbReference>
<feature type="compositionally biased region" description="Basic and acidic residues" evidence="1">
    <location>
        <begin position="175"/>
        <end position="187"/>
    </location>
</feature>
<dbReference type="EMBL" id="JAIXMP010000036">
    <property type="protein sequence ID" value="KAI9249165.1"/>
    <property type="molecule type" value="Genomic_DNA"/>
</dbReference>
<evidence type="ECO:0000256" key="1">
    <source>
        <dbReference type="SAM" id="MobiDB-lite"/>
    </source>
</evidence>
<dbReference type="PROSITE" id="PS51745">
    <property type="entry name" value="PB1"/>
    <property type="match status" value="1"/>
</dbReference>
<comment type="caution">
    <text evidence="3">The sequence shown here is derived from an EMBL/GenBank/DDBJ whole genome shotgun (WGS) entry which is preliminary data.</text>
</comment>
<feature type="domain" description="PB1" evidence="2">
    <location>
        <begin position="18"/>
        <end position="98"/>
    </location>
</feature>
<dbReference type="PANTHER" id="PTHR15335:SF7">
    <property type="entry name" value="PROTEIN TFG"/>
    <property type="match status" value="1"/>
</dbReference>
<proteinExistence type="predicted"/>
<reference evidence="3" key="1">
    <citation type="journal article" date="2022" name="IScience">
        <title>Evolution of zygomycete secretomes and the origins of terrestrial fungal ecologies.</title>
        <authorList>
            <person name="Chang Y."/>
            <person name="Wang Y."/>
            <person name="Mondo S."/>
            <person name="Ahrendt S."/>
            <person name="Andreopoulos W."/>
            <person name="Barry K."/>
            <person name="Beard J."/>
            <person name="Benny G.L."/>
            <person name="Blankenship S."/>
            <person name="Bonito G."/>
            <person name="Cuomo C."/>
            <person name="Desiro A."/>
            <person name="Gervers K.A."/>
            <person name="Hundley H."/>
            <person name="Kuo A."/>
            <person name="LaButti K."/>
            <person name="Lang B.F."/>
            <person name="Lipzen A."/>
            <person name="O'Donnell K."/>
            <person name="Pangilinan J."/>
            <person name="Reynolds N."/>
            <person name="Sandor L."/>
            <person name="Smith M.E."/>
            <person name="Tsang A."/>
            <person name="Grigoriev I.V."/>
            <person name="Stajich J.E."/>
            <person name="Spatafora J.W."/>
        </authorList>
    </citation>
    <scope>NUCLEOTIDE SEQUENCE</scope>
    <source>
        <strain evidence="3">RSA 2281</strain>
    </source>
</reference>
<dbReference type="GO" id="GO:0070971">
    <property type="term" value="C:endoplasmic reticulum exit site"/>
    <property type="evidence" value="ECO:0007669"/>
    <property type="project" value="TreeGrafter"/>
</dbReference>
<dbReference type="SMART" id="SM00666">
    <property type="entry name" value="PB1"/>
    <property type="match status" value="1"/>
</dbReference>
<dbReference type="GO" id="GO:0042802">
    <property type="term" value="F:identical protein binding"/>
    <property type="evidence" value="ECO:0007669"/>
    <property type="project" value="InterPro"/>
</dbReference>
<dbReference type="PANTHER" id="PTHR15335">
    <property type="entry name" value="PROTEIN TFG"/>
    <property type="match status" value="1"/>
</dbReference>
<feature type="region of interest" description="Disordered" evidence="1">
    <location>
        <begin position="174"/>
        <end position="364"/>
    </location>
</feature>
<accession>A0AAD5K3A4</accession>
<feature type="compositionally biased region" description="Polar residues" evidence="1">
    <location>
        <begin position="321"/>
        <end position="333"/>
    </location>
</feature>
<evidence type="ECO:0000313" key="3">
    <source>
        <dbReference type="EMBL" id="KAI9249165.1"/>
    </source>
</evidence>
<name>A0AAD5K3A4_9FUNG</name>
<dbReference type="GO" id="GO:0048208">
    <property type="term" value="P:COPII vesicle coating"/>
    <property type="evidence" value="ECO:0007669"/>
    <property type="project" value="InterPro"/>
</dbReference>
<dbReference type="SUPFAM" id="SSF54277">
    <property type="entry name" value="CAD &amp; PB1 domains"/>
    <property type="match status" value="1"/>
</dbReference>
<dbReference type="InterPro" id="IPR053793">
    <property type="entry name" value="PB1-like"/>
</dbReference>
<dbReference type="Proteomes" id="UP001209540">
    <property type="component" value="Unassembled WGS sequence"/>
</dbReference>
<keyword evidence="4" id="KW-1185">Reference proteome</keyword>